<feature type="compositionally biased region" description="Basic and acidic residues" evidence="9">
    <location>
        <begin position="359"/>
        <end position="376"/>
    </location>
</feature>
<dbReference type="Proteomes" id="UP000310200">
    <property type="component" value="Unassembled WGS sequence"/>
</dbReference>
<evidence type="ECO:0000256" key="9">
    <source>
        <dbReference type="SAM" id="MobiDB-lite"/>
    </source>
</evidence>
<evidence type="ECO:0000313" key="12">
    <source>
        <dbReference type="EMBL" id="TGZ58095.1"/>
    </source>
</evidence>
<feature type="compositionally biased region" description="Basic residues" evidence="9">
    <location>
        <begin position="377"/>
        <end position="386"/>
    </location>
</feature>
<evidence type="ECO:0000313" key="13">
    <source>
        <dbReference type="Proteomes" id="UP000310200"/>
    </source>
</evidence>
<comment type="caution">
    <text evidence="12">The sequence shown here is derived from an EMBL/GenBank/DDBJ whole genome shotgun (WGS) entry which is preliminary data.</text>
</comment>
<evidence type="ECO:0000256" key="7">
    <source>
        <dbReference type="ARBA" id="ARBA00023303"/>
    </source>
</evidence>
<feature type="region of interest" description="Disordered" evidence="9">
    <location>
        <begin position="1027"/>
        <end position="1051"/>
    </location>
</feature>
<dbReference type="GO" id="GO:0015271">
    <property type="term" value="F:outward rectifier potassium channel activity"/>
    <property type="evidence" value="ECO:0007669"/>
    <property type="project" value="TreeGrafter"/>
</dbReference>
<evidence type="ECO:0000256" key="5">
    <source>
        <dbReference type="ARBA" id="ARBA00023065"/>
    </source>
</evidence>
<keyword evidence="4 10" id="KW-1133">Transmembrane helix</keyword>
<evidence type="ECO:0000256" key="4">
    <source>
        <dbReference type="ARBA" id="ARBA00022989"/>
    </source>
</evidence>
<dbReference type="InterPro" id="IPR013099">
    <property type="entry name" value="K_chnl_dom"/>
</dbReference>
<keyword evidence="6 10" id="KW-0472">Membrane</keyword>
<evidence type="ECO:0000256" key="1">
    <source>
        <dbReference type="ARBA" id="ARBA00004141"/>
    </source>
</evidence>
<dbReference type="SUPFAM" id="SSF81324">
    <property type="entry name" value="Voltage-gated potassium channels"/>
    <property type="match status" value="2"/>
</dbReference>
<protein>
    <submittedName>
        <fullName evidence="12">TWiK family of potassium channels protein 18</fullName>
    </submittedName>
</protein>
<dbReference type="Pfam" id="PF07885">
    <property type="entry name" value="Ion_trans_2"/>
    <property type="match status" value="2"/>
</dbReference>
<feature type="transmembrane region" description="Helical" evidence="10">
    <location>
        <begin position="104"/>
        <end position="124"/>
    </location>
</feature>
<evidence type="ECO:0000256" key="3">
    <source>
        <dbReference type="ARBA" id="ARBA00022692"/>
    </source>
</evidence>
<feature type="transmembrane region" description="Helical" evidence="10">
    <location>
        <begin position="967"/>
        <end position="984"/>
    </location>
</feature>
<feature type="compositionally biased region" description="Basic and acidic residues" evidence="9">
    <location>
        <begin position="430"/>
        <end position="470"/>
    </location>
</feature>
<proteinExistence type="inferred from homology"/>
<feature type="region of interest" description="Disordered" evidence="9">
    <location>
        <begin position="205"/>
        <end position="315"/>
    </location>
</feature>
<feature type="transmembrane region" description="Helical" evidence="10">
    <location>
        <begin position="786"/>
        <end position="805"/>
    </location>
</feature>
<dbReference type="STRING" id="300112.A0A4S2L5G0"/>
<keyword evidence="3 8" id="KW-0812">Transmembrane</keyword>
<gene>
    <name evidence="12" type="ORF">DBV15_11206</name>
</gene>
<dbReference type="GO" id="GO:0030322">
    <property type="term" value="P:stabilization of membrane potential"/>
    <property type="evidence" value="ECO:0007669"/>
    <property type="project" value="TreeGrafter"/>
</dbReference>
<sequence>MTGRVAKSVANMSNSPRLRTMPPRPKILLPVPGQYYPQPATGMGYVSTPYGQTPLPMTPISGQPQVFYSNRASEFVFTQFKGIKDFTKSGLSVSSWSKRWFTHIFLFVVILLYSIAGAMIFIAVEGSAEETALSNIRKKRNETLNTIRGLCDDSVLASDMSRWRGAAMYELTQYEKDLYEHFGRGLMDKGEQVWTFWNAVGAASRMDTSDDEDEERRARMERMAEDAEKMEQQQKENRLSQQQKQEVPLKELQNKDKKGEQRPTRRKDRTDARNSANVDDMIAVRAEVAAKSAAGNSSKTRETDAAVIGDNSTQPTEQVKQVIEVAKRVDDGTTKRDVIRPEIVQGVVFKASIVQETSETPKETSGETGRPVEARKVERRFKRKSKERVERYSRSTDSSDVDEKSESSQKRTKSPEATRSRTKKTSGRSRLSDPEVQKKDAERSNREKRSSSRQKLENEPQTKDDTEKPRSRSYSQVEDTDEDLKTVKKSESFPQKYVEERILKRSSIEKKKQIIPLSNESLIEDFAKAQREYLLRERSILDPETTNVFQDAVEVSSLRRRKFSLVYSESEYEDIVQNVIQSSNTADKKKSWFSWLSFWRTKKKDEDTVKKKIEDEPDIVEKKIEDEPDIVEEKIEDEPEPVPKVEEIIMEKLEATEKITLLDFFRALKDIVGEFKTFVAQNPRETTIIRRLRNRCIAGLLLVMIYCGLGGFIFRFVEGAFETFYKCGVKRVKRDFLDTLWNYSHNLREDDWKSMARKKLMEFEEQLHTAHEAGLHTYSGQKSWSFLNAVVYCLTVITTIGYGHISPTTDTGKAITIVYAIFGIPMFLIILADFGKLFTRGIKFLWAFVRRLYYTGSCRKVRRTAPVQEVMKGMQLVYDLAKFRRPSQMNPEEIEEMQKQQTQQPQTVLNVDANAPDTPGTPALSAFAVDDEFNLPISVAIVILLAYIFIGATLYSMWEAWNFFESFYFVFISMSTIGFGDYVPKVMLSDSFKQASQKIGATIGFEVADDDNSIKPAPPPPVEVADVHVSAKESESGEKIAPRAKQEDVDL</sequence>
<feature type="transmembrane region" description="Helical" evidence="10">
    <location>
        <begin position="697"/>
        <end position="717"/>
    </location>
</feature>
<dbReference type="PANTHER" id="PTHR11003">
    <property type="entry name" value="POTASSIUM CHANNEL, SUBFAMILY K"/>
    <property type="match status" value="1"/>
</dbReference>
<evidence type="ECO:0000256" key="8">
    <source>
        <dbReference type="RuleBase" id="RU003857"/>
    </source>
</evidence>
<feature type="compositionally biased region" description="Basic and acidic residues" evidence="9">
    <location>
        <begin position="247"/>
        <end position="272"/>
    </location>
</feature>
<feature type="domain" description="Potassium channel" evidence="11">
    <location>
        <begin position="943"/>
        <end position="985"/>
    </location>
</feature>
<feature type="compositionally biased region" description="Low complexity" evidence="9">
    <location>
        <begin position="283"/>
        <end position="294"/>
    </location>
</feature>
<keyword evidence="13" id="KW-1185">Reference proteome</keyword>
<dbReference type="PRINTS" id="PR01333">
    <property type="entry name" value="2POREKCHANEL"/>
</dbReference>
<comment type="subcellular location">
    <subcellularLocation>
        <location evidence="1">Membrane</location>
        <topology evidence="1">Multi-pass membrane protein</topology>
    </subcellularLocation>
</comment>
<feature type="transmembrane region" description="Helical" evidence="10">
    <location>
        <begin position="933"/>
        <end position="955"/>
    </location>
</feature>
<name>A0A4S2L5G0_9HYME</name>
<evidence type="ECO:0000256" key="6">
    <source>
        <dbReference type="ARBA" id="ARBA00023136"/>
    </source>
</evidence>
<feature type="compositionally biased region" description="Basic and acidic residues" evidence="9">
    <location>
        <begin position="215"/>
        <end position="238"/>
    </location>
</feature>
<keyword evidence="5 8" id="KW-0406">Ion transport</keyword>
<evidence type="ECO:0000256" key="10">
    <source>
        <dbReference type="SAM" id="Phobius"/>
    </source>
</evidence>
<dbReference type="EMBL" id="QBLH01000065">
    <property type="protein sequence ID" value="TGZ58095.1"/>
    <property type="molecule type" value="Genomic_DNA"/>
</dbReference>
<organism evidence="12 13">
    <name type="scientific">Temnothorax longispinosus</name>
    <dbReference type="NCBI Taxonomy" id="300112"/>
    <lineage>
        <taxon>Eukaryota</taxon>
        <taxon>Metazoa</taxon>
        <taxon>Ecdysozoa</taxon>
        <taxon>Arthropoda</taxon>
        <taxon>Hexapoda</taxon>
        <taxon>Insecta</taxon>
        <taxon>Pterygota</taxon>
        <taxon>Neoptera</taxon>
        <taxon>Endopterygota</taxon>
        <taxon>Hymenoptera</taxon>
        <taxon>Apocrita</taxon>
        <taxon>Aculeata</taxon>
        <taxon>Formicoidea</taxon>
        <taxon>Formicidae</taxon>
        <taxon>Myrmicinae</taxon>
        <taxon>Temnothorax</taxon>
    </lineage>
</organism>
<reference evidence="12 13" key="1">
    <citation type="journal article" date="2019" name="Philos. Trans. R. Soc. Lond., B, Biol. Sci.">
        <title>Ant behaviour and brain gene expression of defending hosts depend on the ecological success of the intruding social parasite.</title>
        <authorList>
            <person name="Kaur R."/>
            <person name="Stoldt M."/>
            <person name="Jongepier E."/>
            <person name="Feldmeyer B."/>
            <person name="Menzel F."/>
            <person name="Bornberg-Bauer E."/>
            <person name="Foitzik S."/>
        </authorList>
    </citation>
    <scope>NUCLEOTIDE SEQUENCE [LARGE SCALE GENOMIC DNA]</scope>
    <source>
        <tissue evidence="12">Whole body</tissue>
    </source>
</reference>
<feature type="compositionally biased region" description="Basic and acidic residues" evidence="9">
    <location>
        <begin position="401"/>
        <end position="419"/>
    </location>
</feature>
<evidence type="ECO:0000256" key="2">
    <source>
        <dbReference type="ARBA" id="ARBA00022448"/>
    </source>
</evidence>
<accession>A0A4S2L5G0</accession>
<feature type="domain" description="Potassium channel" evidence="11">
    <location>
        <begin position="781"/>
        <end position="839"/>
    </location>
</feature>
<dbReference type="GO" id="GO:0005886">
    <property type="term" value="C:plasma membrane"/>
    <property type="evidence" value="ECO:0007669"/>
    <property type="project" value="TreeGrafter"/>
</dbReference>
<dbReference type="GO" id="GO:0022841">
    <property type="term" value="F:potassium ion leak channel activity"/>
    <property type="evidence" value="ECO:0007669"/>
    <property type="project" value="TreeGrafter"/>
</dbReference>
<dbReference type="InterPro" id="IPR003280">
    <property type="entry name" value="2pore_dom_K_chnl"/>
</dbReference>
<evidence type="ECO:0000259" key="11">
    <source>
        <dbReference type="Pfam" id="PF07885"/>
    </source>
</evidence>
<feature type="region of interest" description="Disordered" evidence="9">
    <location>
        <begin position="346"/>
        <end position="491"/>
    </location>
</feature>
<dbReference type="Gene3D" id="1.10.287.70">
    <property type="match status" value="2"/>
</dbReference>
<comment type="similarity">
    <text evidence="8">Belongs to the two pore domain potassium channel (TC 1.A.1.8) family.</text>
</comment>
<dbReference type="AlphaFoldDB" id="A0A4S2L5G0"/>
<dbReference type="PANTHER" id="PTHR11003:SF335">
    <property type="entry name" value="POTASSIUM CHANNEL DOMAIN-CONTAINING PROTEIN"/>
    <property type="match status" value="1"/>
</dbReference>
<feature type="transmembrane region" description="Helical" evidence="10">
    <location>
        <begin position="817"/>
        <end position="835"/>
    </location>
</feature>
<keyword evidence="2 8" id="KW-0813">Transport</keyword>
<keyword evidence="7 8" id="KW-0407">Ion channel</keyword>